<protein>
    <submittedName>
        <fullName evidence="1">Uncharacterized protein</fullName>
    </submittedName>
</protein>
<organism evidence="1 2">
    <name type="scientific">Streptomyces finlayi</name>
    <dbReference type="NCBI Taxonomy" id="67296"/>
    <lineage>
        <taxon>Bacteria</taxon>
        <taxon>Bacillati</taxon>
        <taxon>Actinomycetota</taxon>
        <taxon>Actinomycetes</taxon>
        <taxon>Kitasatosporales</taxon>
        <taxon>Streptomycetaceae</taxon>
        <taxon>Streptomyces</taxon>
    </lineage>
</organism>
<proteinExistence type="predicted"/>
<reference evidence="1" key="2">
    <citation type="submission" date="2020-09" db="EMBL/GenBank/DDBJ databases">
        <authorList>
            <person name="Sun Q."/>
            <person name="Ohkuma M."/>
        </authorList>
    </citation>
    <scope>NUCLEOTIDE SEQUENCE</scope>
    <source>
        <strain evidence="1">JCM 4637</strain>
    </source>
</reference>
<gene>
    <name evidence="1" type="ORF">GCM10010334_80830</name>
</gene>
<evidence type="ECO:0000313" key="1">
    <source>
        <dbReference type="EMBL" id="GHD18244.1"/>
    </source>
</evidence>
<dbReference type="Proteomes" id="UP000638353">
    <property type="component" value="Unassembled WGS sequence"/>
</dbReference>
<dbReference type="AlphaFoldDB" id="A0A919CFM8"/>
<evidence type="ECO:0000313" key="2">
    <source>
        <dbReference type="Proteomes" id="UP000638353"/>
    </source>
</evidence>
<dbReference type="RefSeq" id="WP_189828304.1">
    <property type="nucleotide sequence ID" value="NZ_BMVC01000029.1"/>
</dbReference>
<reference evidence="1" key="1">
    <citation type="journal article" date="2014" name="Int. J. Syst. Evol. Microbiol.">
        <title>Complete genome sequence of Corynebacterium casei LMG S-19264T (=DSM 44701T), isolated from a smear-ripened cheese.</title>
        <authorList>
            <consortium name="US DOE Joint Genome Institute (JGI-PGF)"/>
            <person name="Walter F."/>
            <person name="Albersmeier A."/>
            <person name="Kalinowski J."/>
            <person name="Ruckert C."/>
        </authorList>
    </citation>
    <scope>NUCLEOTIDE SEQUENCE</scope>
    <source>
        <strain evidence="1">JCM 4637</strain>
    </source>
</reference>
<name>A0A919CFM8_9ACTN</name>
<comment type="caution">
    <text evidence="1">The sequence shown here is derived from an EMBL/GenBank/DDBJ whole genome shotgun (WGS) entry which is preliminary data.</text>
</comment>
<sequence length="114" mass="13105">MWDGPFYRVRRDGYEICFVPGAGEDLDEVCNVDMWVIRDDGDRWSGTVFTLAEVHRIMDRQRQAGEPEGDYWWCWDGLIVRDAGVRSMVKVIDGLVAAGEHETVLRHVGFEENA</sequence>
<dbReference type="EMBL" id="BMVC01000029">
    <property type="protein sequence ID" value="GHD18244.1"/>
    <property type="molecule type" value="Genomic_DNA"/>
</dbReference>
<accession>A0A919CFM8</accession>